<evidence type="ECO:0000256" key="3">
    <source>
        <dbReference type="ARBA" id="ARBA00022475"/>
    </source>
</evidence>
<reference evidence="9 10" key="1">
    <citation type="submission" date="2018-07" db="EMBL/GenBank/DDBJ databases">
        <title>Genomic Encyclopedia of Type Strains, Phase III (KMG-III): the genomes of soil and plant-associated and newly described type strains.</title>
        <authorList>
            <person name="Whitman W."/>
        </authorList>
    </citation>
    <scope>NUCLEOTIDE SEQUENCE [LARGE SCALE GENOMIC DNA]</scope>
    <source>
        <strain evidence="9 10">CECT 8575</strain>
    </source>
</reference>
<dbReference type="PANTHER" id="PTHR30450">
    <property type="entry name" value="ABC TRANSPORTER PERMEASE"/>
    <property type="match status" value="1"/>
</dbReference>
<dbReference type="Gene3D" id="1.10.3720.10">
    <property type="entry name" value="MetI-like"/>
    <property type="match status" value="1"/>
</dbReference>
<dbReference type="OrthoDB" id="9793490at2"/>
<feature type="transmembrane region" description="Helical" evidence="7">
    <location>
        <begin position="193"/>
        <end position="216"/>
    </location>
</feature>
<evidence type="ECO:0000256" key="4">
    <source>
        <dbReference type="ARBA" id="ARBA00022692"/>
    </source>
</evidence>
<evidence type="ECO:0000256" key="5">
    <source>
        <dbReference type="ARBA" id="ARBA00022989"/>
    </source>
</evidence>
<dbReference type="PROSITE" id="PS50928">
    <property type="entry name" value="ABC_TM1"/>
    <property type="match status" value="1"/>
</dbReference>
<sequence length="228" mass="23630">MSDKTPWPEVIELLRPATGETVYMVLTATLLAVVGGLPLGVMLHLTSPAGLNPNPPAHRVLGVVVDVVRSVPFVVLLVVLASFTRFLVGTAIGSTAVIVPLTVGAIPFFARLTANALREVDTTLVEAAITTGASRLRIVWTVLLGEARAALVGAVGVTAVTLIGYAAMAGAIGGGGLGTTAIQDGYQGYDDRILYSSVILLGALAWGMQLITDFAAKIVDRRRVVTSA</sequence>
<keyword evidence="3" id="KW-1003">Cell membrane</keyword>
<evidence type="ECO:0000256" key="2">
    <source>
        <dbReference type="ARBA" id="ARBA00022448"/>
    </source>
</evidence>
<dbReference type="SUPFAM" id="SSF161098">
    <property type="entry name" value="MetI-like"/>
    <property type="match status" value="1"/>
</dbReference>
<keyword evidence="4 7" id="KW-0812">Transmembrane</keyword>
<accession>A0A368VFS3</accession>
<dbReference type="PANTHER" id="PTHR30450:SF1">
    <property type="entry name" value="D-METHIONINE TRANSPORT SYSTEM PERMEASE PROTEIN METI-RELATED"/>
    <property type="match status" value="1"/>
</dbReference>
<evidence type="ECO:0000256" key="6">
    <source>
        <dbReference type="ARBA" id="ARBA00023136"/>
    </source>
</evidence>
<feature type="transmembrane region" description="Helical" evidence="7">
    <location>
        <begin position="57"/>
        <end position="80"/>
    </location>
</feature>
<keyword evidence="10" id="KW-1185">Reference proteome</keyword>
<feature type="transmembrane region" description="Helical" evidence="7">
    <location>
        <begin position="22"/>
        <end position="45"/>
    </location>
</feature>
<dbReference type="InterPro" id="IPR000515">
    <property type="entry name" value="MetI-like"/>
</dbReference>
<dbReference type="GO" id="GO:0005886">
    <property type="term" value="C:plasma membrane"/>
    <property type="evidence" value="ECO:0007669"/>
    <property type="project" value="UniProtKB-SubCell"/>
</dbReference>
<dbReference type="AlphaFoldDB" id="A0A368VFS3"/>
<name>A0A368VFS3_9ACTN</name>
<organism evidence="9 10">
    <name type="scientific">Halopolyspora algeriensis</name>
    <dbReference type="NCBI Taxonomy" id="1500506"/>
    <lineage>
        <taxon>Bacteria</taxon>
        <taxon>Bacillati</taxon>
        <taxon>Actinomycetota</taxon>
        <taxon>Actinomycetes</taxon>
        <taxon>Actinomycetes incertae sedis</taxon>
        <taxon>Halopolyspora</taxon>
    </lineage>
</organism>
<feature type="transmembrane region" description="Helical" evidence="7">
    <location>
        <begin position="149"/>
        <end position="173"/>
    </location>
</feature>
<dbReference type="GO" id="GO:0048473">
    <property type="term" value="P:D-methionine transmembrane transport"/>
    <property type="evidence" value="ECO:0007669"/>
    <property type="project" value="TreeGrafter"/>
</dbReference>
<evidence type="ECO:0000313" key="9">
    <source>
        <dbReference type="EMBL" id="RCW39936.1"/>
    </source>
</evidence>
<evidence type="ECO:0000256" key="1">
    <source>
        <dbReference type="ARBA" id="ARBA00004651"/>
    </source>
</evidence>
<keyword evidence="2 7" id="KW-0813">Transport</keyword>
<feature type="domain" description="ABC transmembrane type-1" evidence="8">
    <location>
        <begin position="18"/>
        <end position="212"/>
    </location>
</feature>
<dbReference type="Pfam" id="PF00528">
    <property type="entry name" value="BPD_transp_1"/>
    <property type="match status" value="1"/>
</dbReference>
<dbReference type="CDD" id="cd06261">
    <property type="entry name" value="TM_PBP2"/>
    <property type="match status" value="1"/>
</dbReference>
<dbReference type="InterPro" id="IPR051322">
    <property type="entry name" value="AA_ABC_Transporter_Permease"/>
</dbReference>
<feature type="transmembrane region" description="Helical" evidence="7">
    <location>
        <begin position="86"/>
        <end position="110"/>
    </location>
</feature>
<dbReference type="InterPro" id="IPR035906">
    <property type="entry name" value="MetI-like_sf"/>
</dbReference>
<dbReference type="RefSeq" id="WP_114454407.1">
    <property type="nucleotide sequence ID" value="NZ_QPJC01000013.1"/>
</dbReference>
<dbReference type="EMBL" id="QPJC01000013">
    <property type="protein sequence ID" value="RCW39936.1"/>
    <property type="molecule type" value="Genomic_DNA"/>
</dbReference>
<gene>
    <name evidence="9" type="ORF">DFQ14_11317</name>
</gene>
<evidence type="ECO:0000256" key="7">
    <source>
        <dbReference type="RuleBase" id="RU363032"/>
    </source>
</evidence>
<evidence type="ECO:0000313" key="10">
    <source>
        <dbReference type="Proteomes" id="UP000253495"/>
    </source>
</evidence>
<dbReference type="Proteomes" id="UP000253495">
    <property type="component" value="Unassembled WGS sequence"/>
</dbReference>
<protein>
    <submittedName>
        <fullName evidence="9">D-methionine transport system permease protein</fullName>
    </submittedName>
</protein>
<keyword evidence="5 7" id="KW-1133">Transmembrane helix</keyword>
<proteinExistence type="inferred from homology"/>
<comment type="subcellular location">
    <subcellularLocation>
        <location evidence="1 7">Cell membrane</location>
        <topology evidence="1 7">Multi-pass membrane protein</topology>
    </subcellularLocation>
</comment>
<keyword evidence="6 7" id="KW-0472">Membrane</keyword>
<comment type="similarity">
    <text evidence="7">Belongs to the binding-protein-dependent transport system permease family.</text>
</comment>
<comment type="caution">
    <text evidence="9">The sequence shown here is derived from an EMBL/GenBank/DDBJ whole genome shotgun (WGS) entry which is preliminary data.</text>
</comment>
<evidence type="ECO:0000259" key="8">
    <source>
        <dbReference type="PROSITE" id="PS50928"/>
    </source>
</evidence>